<keyword evidence="3" id="KW-1185">Reference proteome</keyword>
<dbReference type="InterPro" id="IPR000944">
    <property type="entry name" value="Tscrpt_reg_Rrf2"/>
</dbReference>
<dbReference type="Gene3D" id="1.10.10.10">
    <property type="entry name" value="Winged helix-like DNA-binding domain superfamily/Winged helix DNA-binding domain"/>
    <property type="match status" value="1"/>
</dbReference>
<dbReference type="InterPro" id="IPR036388">
    <property type="entry name" value="WH-like_DNA-bd_sf"/>
</dbReference>
<evidence type="ECO:0000313" key="3">
    <source>
        <dbReference type="Proteomes" id="UP001239680"/>
    </source>
</evidence>
<reference evidence="2 3" key="1">
    <citation type="submission" date="2023-08" db="EMBL/GenBank/DDBJ databases">
        <title>Characterization of two Paracoccaceae strains isolated from Phycosphere and proposal of Xinfangfangia lacusdiani sp. nov.</title>
        <authorList>
            <person name="Deng Y."/>
            <person name="Zhang Y.Q."/>
        </authorList>
    </citation>
    <scope>NUCLEOTIDE SEQUENCE [LARGE SCALE GENOMIC DNA]</scope>
    <source>
        <strain evidence="2 3">CPCC 101601</strain>
    </source>
</reference>
<keyword evidence="1" id="KW-0238">DNA-binding</keyword>
<proteinExistence type="predicted"/>
<evidence type="ECO:0000256" key="1">
    <source>
        <dbReference type="ARBA" id="ARBA00023125"/>
    </source>
</evidence>
<dbReference type="InterPro" id="IPR036390">
    <property type="entry name" value="WH_DNA-bd_sf"/>
</dbReference>
<comment type="caution">
    <text evidence="2">The sequence shown here is derived from an EMBL/GenBank/DDBJ whole genome shotgun (WGS) entry which is preliminary data.</text>
</comment>
<dbReference type="PANTHER" id="PTHR33221">
    <property type="entry name" value="WINGED HELIX-TURN-HELIX TRANSCRIPTIONAL REGULATOR, RRF2 FAMILY"/>
    <property type="match status" value="1"/>
</dbReference>
<gene>
    <name evidence="2" type="ORF">Q9295_02555</name>
</gene>
<sequence length="158" mass="17555">MRLTIRTNLAVRVLMHCAVNSGRLVRSADIAESCNASGNHLAQVIHRLQLCGYVDTQRGRQGGLTLSRPASEISMGELFRKFEASVPFTECFDPSSNSCPLAHACRMRRFLARATEAFYRELDEVTLEDLVDGNSELHDLLTLAPREPMLEGCAAQFN</sequence>
<dbReference type="NCBIfam" id="TIGR00738">
    <property type="entry name" value="rrf2_super"/>
    <property type="match status" value="1"/>
</dbReference>
<accession>A0ABU0VU34</accession>
<dbReference type="PROSITE" id="PS51197">
    <property type="entry name" value="HTH_RRF2_2"/>
    <property type="match status" value="1"/>
</dbReference>
<dbReference type="RefSeq" id="WP_306678934.1">
    <property type="nucleotide sequence ID" value="NZ_JAVDBT010000002.1"/>
</dbReference>
<dbReference type="EMBL" id="JAVDBT010000002">
    <property type="protein sequence ID" value="MDQ2065242.1"/>
    <property type="molecule type" value="Genomic_DNA"/>
</dbReference>
<dbReference type="PANTHER" id="PTHR33221:SF4">
    <property type="entry name" value="HTH-TYPE TRANSCRIPTIONAL REPRESSOR NSRR"/>
    <property type="match status" value="1"/>
</dbReference>
<evidence type="ECO:0000313" key="2">
    <source>
        <dbReference type="EMBL" id="MDQ2065242.1"/>
    </source>
</evidence>
<dbReference type="Pfam" id="PF02082">
    <property type="entry name" value="Rrf2"/>
    <property type="match status" value="1"/>
</dbReference>
<protein>
    <submittedName>
        <fullName evidence="2">Rrf2 family transcriptional regulator</fullName>
    </submittedName>
</protein>
<dbReference type="Proteomes" id="UP001239680">
    <property type="component" value="Unassembled WGS sequence"/>
</dbReference>
<name>A0ABU0VU34_9RHOB</name>
<organism evidence="2 3">
    <name type="scientific">Pseudogemmobacter lacusdianii</name>
    <dbReference type="NCBI Taxonomy" id="3069608"/>
    <lineage>
        <taxon>Bacteria</taxon>
        <taxon>Pseudomonadati</taxon>
        <taxon>Pseudomonadota</taxon>
        <taxon>Alphaproteobacteria</taxon>
        <taxon>Rhodobacterales</taxon>
        <taxon>Paracoccaceae</taxon>
        <taxon>Pseudogemmobacter</taxon>
    </lineage>
</organism>
<dbReference type="SUPFAM" id="SSF46785">
    <property type="entry name" value="Winged helix' DNA-binding domain"/>
    <property type="match status" value="1"/>
</dbReference>